<dbReference type="RefSeq" id="WP_192008281.1">
    <property type="nucleotide sequence ID" value="NZ_JACYTQ010000001.1"/>
</dbReference>
<dbReference type="InterPro" id="IPR012341">
    <property type="entry name" value="6hp_glycosidase-like_sf"/>
</dbReference>
<reference evidence="3 4" key="1">
    <citation type="submission" date="2020-09" db="EMBL/GenBank/DDBJ databases">
        <title>Echinicola sp. CAU 1574 isolated from sand of Sido Beach.</title>
        <authorList>
            <person name="Kim W."/>
        </authorList>
    </citation>
    <scope>NUCLEOTIDE SEQUENCE [LARGE SCALE GENOMIC DNA]</scope>
    <source>
        <strain evidence="3 4">CAU 1574</strain>
    </source>
</reference>
<evidence type="ECO:0000256" key="2">
    <source>
        <dbReference type="ARBA" id="ARBA00038358"/>
    </source>
</evidence>
<gene>
    <name evidence="3" type="ORF">IFO69_03395</name>
</gene>
<accession>A0ABR9AHI8</accession>
<dbReference type="Pfam" id="PF07470">
    <property type="entry name" value="Glyco_hydro_88"/>
    <property type="match status" value="1"/>
</dbReference>
<name>A0ABR9AHI8_9BACT</name>
<dbReference type="InterPro" id="IPR010905">
    <property type="entry name" value="Glyco_hydro_88"/>
</dbReference>
<dbReference type="SUPFAM" id="SSF48208">
    <property type="entry name" value="Six-hairpin glycosidases"/>
    <property type="match status" value="1"/>
</dbReference>
<dbReference type="PANTHER" id="PTHR36845:SF1">
    <property type="entry name" value="HYDROLASE, PUTATIVE (AFU_ORTHOLOGUE AFUA_7G05090)-RELATED"/>
    <property type="match status" value="1"/>
</dbReference>
<dbReference type="PROSITE" id="PS51257">
    <property type="entry name" value="PROKAR_LIPOPROTEIN"/>
    <property type="match status" value="1"/>
</dbReference>
<proteinExistence type="inferred from homology"/>
<evidence type="ECO:0000313" key="4">
    <source>
        <dbReference type="Proteomes" id="UP000647133"/>
    </source>
</evidence>
<organism evidence="3 4">
    <name type="scientific">Echinicola arenosa</name>
    <dbReference type="NCBI Taxonomy" id="2774144"/>
    <lineage>
        <taxon>Bacteria</taxon>
        <taxon>Pseudomonadati</taxon>
        <taxon>Bacteroidota</taxon>
        <taxon>Cytophagia</taxon>
        <taxon>Cytophagales</taxon>
        <taxon>Cyclobacteriaceae</taxon>
        <taxon>Echinicola</taxon>
    </lineage>
</organism>
<evidence type="ECO:0000313" key="3">
    <source>
        <dbReference type="EMBL" id="MBD8487787.1"/>
    </source>
</evidence>
<dbReference type="InterPro" id="IPR008928">
    <property type="entry name" value="6-hairpin_glycosidase_sf"/>
</dbReference>
<dbReference type="EMBL" id="JACYTQ010000001">
    <property type="protein sequence ID" value="MBD8487787.1"/>
    <property type="molecule type" value="Genomic_DNA"/>
</dbReference>
<dbReference type="PANTHER" id="PTHR36845">
    <property type="entry name" value="HYDROLASE, PUTATIVE (AFU_ORTHOLOGUE AFUA_7G05090)-RELATED"/>
    <property type="match status" value="1"/>
</dbReference>
<comment type="similarity">
    <text evidence="2">Belongs to the glycosyl hydrolase 88 family.</text>
</comment>
<comment type="caution">
    <text evidence="3">The sequence shown here is derived from an EMBL/GenBank/DDBJ whole genome shotgun (WGS) entry which is preliminary data.</text>
</comment>
<protein>
    <submittedName>
        <fullName evidence="3">Glycoside hydrolase family 88 protein</fullName>
    </submittedName>
</protein>
<dbReference type="Proteomes" id="UP000647133">
    <property type="component" value="Unassembled WGS sequence"/>
</dbReference>
<dbReference type="GO" id="GO:0016787">
    <property type="term" value="F:hydrolase activity"/>
    <property type="evidence" value="ECO:0007669"/>
    <property type="project" value="UniProtKB-KW"/>
</dbReference>
<keyword evidence="1 3" id="KW-0378">Hydrolase</keyword>
<sequence>MNIKHTLALSFLGLSTVFSSCGSKTDSHEENEVLSSQKITKEFIQKNVDLSVQQYEYMSTLIPEDKLPRTYEKAEDKFITSGTGWWTSGFYPGTLLYLFEMSGDSSMLKLAEQKLEILEKEKTNKGTHDLGFMLYCSFGNAYRITGNEHYKEVMLEGAESLATRFHPETGVIKSWDHGKWHYPVIIDNMMNLEFLFWASEASGDDKYYNINISHADTTINNHFRNDFSSFHVVDYDPETGEVVARKTHQGKADDSAWARGQSWGLYGFTVMYRATKEEKYLDQAEKIAEFILNNPNMPEDMVPYWDFNAPASDTTYRDASAAAINASALLELVGYTKDSAKANEYKAAAEKMLISLSSEKYQAKAKENGGFLLEHSVGSLPHNSEVDVPLTYADYYYVEALKRYQDWFLND</sequence>
<dbReference type="Gene3D" id="1.50.10.10">
    <property type="match status" value="1"/>
</dbReference>
<dbReference type="InterPro" id="IPR052369">
    <property type="entry name" value="UG_Glycosaminoglycan_Hydrolase"/>
</dbReference>
<evidence type="ECO:0000256" key="1">
    <source>
        <dbReference type="ARBA" id="ARBA00022801"/>
    </source>
</evidence>
<keyword evidence="4" id="KW-1185">Reference proteome</keyword>